<organism evidence="2 3">
    <name type="scientific">Rhizobium wenxiniae</name>
    <dbReference type="NCBI Taxonomy" id="1737357"/>
    <lineage>
        <taxon>Bacteria</taxon>
        <taxon>Pseudomonadati</taxon>
        <taxon>Pseudomonadota</taxon>
        <taxon>Alphaproteobacteria</taxon>
        <taxon>Hyphomicrobiales</taxon>
        <taxon>Rhizobiaceae</taxon>
        <taxon>Rhizobium/Agrobacterium group</taxon>
        <taxon>Rhizobium</taxon>
    </lineage>
</organism>
<evidence type="ECO:0000313" key="2">
    <source>
        <dbReference type="EMBL" id="MBB6162851.1"/>
    </source>
</evidence>
<keyword evidence="3" id="KW-1185">Reference proteome</keyword>
<gene>
    <name evidence="2" type="ORF">HNQ72_002669</name>
</gene>
<dbReference type="EMBL" id="JACHEG010000002">
    <property type="protein sequence ID" value="MBB6162851.1"/>
    <property type="molecule type" value="Genomic_DNA"/>
</dbReference>
<name>A0A7X0D0T8_9HYPH</name>
<evidence type="ECO:0000256" key="1">
    <source>
        <dbReference type="SAM" id="MobiDB-lite"/>
    </source>
</evidence>
<dbReference type="RefSeq" id="WP_183992661.1">
    <property type="nucleotide sequence ID" value="NZ_BMHW01000002.1"/>
</dbReference>
<protein>
    <submittedName>
        <fullName evidence="2">Uncharacterized protein</fullName>
    </submittedName>
</protein>
<proteinExistence type="predicted"/>
<reference evidence="2 3" key="1">
    <citation type="submission" date="2020-08" db="EMBL/GenBank/DDBJ databases">
        <title>Genomic Encyclopedia of Type Strains, Phase IV (KMG-IV): sequencing the most valuable type-strain genomes for metagenomic binning, comparative biology and taxonomic classification.</title>
        <authorList>
            <person name="Goeker M."/>
        </authorList>
    </citation>
    <scope>NUCLEOTIDE SEQUENCE [LARGE SCALE GENOMIC DNA]</scope>
    <source>
        <strain evidence="2 3">DSM 100734</strain>
    </source>
</reference>
<evidence type="ECO:0000313" key="3">
    <source>
        <dbReference type="Proteomes" id="UP000547879"/>
    </source>
</evidence>
<accession>A0A7X0D0T8</accession>
<dbReference type="Proteomes" id="UP000547879">
    <property type="component" value="Unassembled WGS sequence"/>
</dbReference>
<comment type="caution">
    <text evidence="2">The sequence shown here is derived from an EMBL/GenBank/DDBJ whole genome shotgun (WGS) entry which is preliminary data.</text>
</comment>
<sequence>MSTDLTRIRNAGWTLWDPIGLKDGAQPPEEAVDEYDSYLLQVIDMLRHGEPVEMAIDFLMEIESEHMALGPQPDARDRATETVEALQELA</sequence>
<feature type="region of interest" description="Disordered" evidence="1">
    <location>
        <begin position="69"/>
        <end position="90"/>
    </location>
</feature>
<dbReference type="AlphaFoldDB" id="A0A7X0D0T8"/>